<organism evidence="1 2">
    <name type="scientific">Symbiodinium pilosum</name>
    <name type="common">Dinoflagellate</name>
    <dbReference type="NCBI Taxonomy" id="2952"/>
    <lineage>
        <taxon>Eukaryota</taxon>
        <taxon>Sar</taxon>
        <taxon>Alveolata</taxon>
        <taxon>Dinophyceae</taxon>
        <taxon>Suessiales</taxon>
        <taxon>Symbiodiniaceae</taxon>
        <taxon>Symbiodinium</taxon>
    </lineage>
</organism>
<evidence type="ECO:0000313" key="1">
    <source>
        <dbReference type="EMBL" id="CAE7208508.1"/>
    </source>
</evidence>
<comment type="caution">
    <text evidence="1">The sequence shown here is derived from an EMBL/GenBank/DDBJ whole genome shotgun (WGS) entry which is preliminary data.</text>
</comment>
<feature type="non-terminal residue" evidence="1">
    <location>
        <position position="740"/>
    </location>
</feature>
<protein>
    <submittedName>
        <fullName evidence="1">Uncharacterized protein</fullName>
    </submittedName>
</protein>
<reference evidence="1" key="1">
    <citation type="submission" date="2021-02" db="EMBL/GenBank/DDBJ databases">
        <authorList>
            <person name="Dougan E. K."/>
            <person name="Rhodes N."/>
            <person name="Thang M."/>
            <person name="Chan C."/>
        </authorList>
    </citation>
    <scope>NUCLEOTIDE SEQUENCE</scope>
</reference>
<dbReference type="AlphaFoldDB" id="A0A812JLJ6"/>
<name>A0A812JLJ6_SYMPI</name>
<evidence type="ECO:0000313" key="2">
    <source>
        <dbReference type="Proteomes" id="UP000649617"/>
    </source>
</evidence>
<keyword evidence="2" id="KW-1185">Reference proteome</keyword>
<dbReference type="OrthoDB" id="448759at2759"/>
<accession>A0A812JLJ6</accession>
<dbReference type="EMBL" id="CAJNIZ010002248">
    <property type="protein sequence ID" value="CAE7208508.1"/>
    <property type="molecule type" value="Genomic_DNA"/>
</dbReference>
<proteinExistence type="predicted"/>
<gene>
    <name evidence="1" type="ORF">SPIL2461_LOCUS2143</name>
</gene>
<sequence length="740" mass="83066">THWAEVGRCCMQDLIIGGNQIYGFHDKENRIYKQKLDHMSVETNWTVASAPAVKSGAIAGDVVYAIGADQFLHKQRLSTMTSDSPWQKANAERQLGSIAIYDGMIYATGTDKKVYKQLLIEMDFQTTWLPVERANPANGWLDLAVVNGYMYAVGPRHTVSRQRLATMGPGGWSEISQGEVKAIATPAQQVCPRPDGWCQQPARLTDSTDCDADGVADLVCEDGPRRRIIHSLDCADETYNNGHAPNCSQMRTLFLVRRINQWLSFPSSRAGKKCSFWGAALVKGTKDKCSCARGTLSRICMYRGEHDSNSKWNPRKILQRDPYSRIWSRDCRCVGGDENVRLRSNGIPGEPLGIAAVEFCSQLFEDAAKNHPLPRDPMKWNRQKARQAASGIADELAGFENVSLCEHNLTDEAKLKEMLGNATARSFVRVCQEECQELVETIHNQTSYIAKLGSARMASYTDLCSLAVVKDVESHLFGCCAKTCGWNKKVCTLWPFMPKQDRVDWTEECCAEQHILIGSEREAMCQSTLLPKLRAQVQKRDLLPPDMGLADFLGEDERFEWTKTGAKSELGKVAWAEAGDPVNDLWLRVQPLTVQEGQELGYWKVVPTPTSLFQARGPEHEKDCMKIHQQITACTQDTKGHYMKNCERAHGWKVRVDKSNKFARFSAEIKNVTDIAHCASRNAPVAFQWKGKGDQEQISCFELKNLEDGTVKTWLEKLKPLAELNLKVLFSDTAVYVRHS</sequence>
<dbReference type="Proteomes" id="UP000649617">
    <property type="component" value="Unassembled WGS sequence"/>
</dbReference>